<dbReference type="SUPFAM" id="SSF56300">
    <property type="entry name" value="Metallo-dependent phosphatases"/>
    <property type="match status" value="1"/>
</dbReference>
<dbReference type="InterPro" id="IPR007708">
    <property type="entry name" value="DBR1_C"/>
</dbReference>
<dbReference type="Proteomes" id="UP001519460">
    <property type="component" value="Unassembled WGS sequence"/>
</dbReference>
<keyword evidence="11" id="KW-0464">Manganese</keyword>
<gene>
    <name evidence="15" type="ORF">BaRGS_00000935</name>
</gene>
<evidence type="ECO:0000256" key="8">
    <source>
        <dbReference type="ARBA" id="ARBA00022801"/>
    </source>
</evidence>
<dbReference type="GO" id="GO:0005634">
    <property type="term" value="C:nucleus"/>
    <property type="evidence" value="ECO:0007669"/>
    <property type="project" value="UniProtKB-SubCell"/>
</dbReference>
<dbReference type="Pfam" id="PF00149">
    <property type="entry name" value="Metallophos"/>
    <property type="match status" value="1"/>
</dbReference>
<evidence type="ECO:0000256" key="1">
    <source>
        <dbReference type="ARBA" id="ARBA00001936"/>
    </source>
</evidence>
<keyword evidence="16" id="KW-1185">Reference proteome</keyword>
<feature type="region of interest" description="Disordered" evidence="13">
    <location>
        <begin position="379"/>
        <end position="423"/>
    </location>
</feature>
<evidence type="ECO:0000256" key="13">
    <source>
        <dbReference type="SAM" id="MobiDB-lite"/>
    </source>
</evidence>
<dbReference type="Gene3D" id="3.60.21.10">
    <property type="match status" value="1"/>
</dbReference>
<feature type="non-terminal residue" evidence="15">
    <location>
        <position position="478"/>
    </location>
</feature>
<evidence type="ECO:0000256" key="4">
    <source>
        <dbReference type="ARBA" id="ARBA00004123"/>
    </source>
</evidence>
<dbReference type="InterPro" id="IPR029052">
    <property type="entry name" value="Metallo-depent_PP-like"/>
</dbReference>
<reference evidence="15 16" key="1">
    <citation type="journal article" date="2023" name="Sci. Data">
        <title>Genome assembly of the Korean intertidal mud-creeper Batillaria attramentaria.</title>
        <authorList>
            <person name="Patra A.K."/>
            <person name="Ho P.T."/>
            <person name="Jun S."/>
            <person name="Lee S.J."/>
            <person name="Kim Y."/>
            <person name="Won Y.J."/>
        </authorList>
    </citation>
    <scope>NUCLEOTIDE SEQUENCE [LARGE SCALE GENOMIC DNA]</scope>
    <source>
        <strain evidence="15">Wonlab-2016</strain>
    </source>
</reference>
<comment type="similarity">
    <text evidence="5">Belongs to the lariat debranching enzyme family.</text>
</comment>
<comment type="cofactor">
    <cofactor evidence="1">
        <name>Mn(2+)</name>
        <dbReference type="ChEBI" id="CHEBI:29035"/>
    </cofactor>
</comment>
<dbReference type="CDD" id="cd00844">
    <property type="entry name" value="MPP_Dbr1_N"/>
    <property type="match status" value="1"/>
</dbReference>
<dbReference type="InterPro" id="IPR004843">
    <property type="entry name" value="Calcineurin-like_PHP"/>
</dbReference>
<keyword evidence="10" id="KW-0408">Iron</keyword>
<feature type="domain" description="Lariat debranching enzyme C-terminal" evidence="14">
    <location>
        <begin position="235"/>
        <end position="371"/>
    </location>
</feature>
<dbReference type="AlphaFoldDB" id="A0ABD0M892"/>
<evidence type="ECO:0000256" key="11">
    <source>
        <dbReference type="ARBA" id="ARBA00023211"/>
    </source>
</evidence>
<comment type="caution">
    <text evidence="15">The sequence shown here is derived from an EMBL/GenBank/DDBJ whole genome shotgun (WGS) entry which is preliminary data.</text>
</comment>
<feature type="region of interest" description="Disordered" evidence="13">
    <location>
        <begin position="438"/>
        <end position="478"/>
    </location>
</feature>
<evidence type="ECO:0000256" key="12">
    <source>
        <dbReference type="ARBA" id="ARBA00023242"/>
    </source>
</evidence>
<comment type="cofactor">
    <cofactor evidence="3">
        <name>Fe(2+)</name>
        <dbReference type="ChEBI" id="CHEBI:29033"/>
    </cofactor>
</comment>
<evidence type="ECO:0000256" key="5">
    <source>
        <dbReference type="ARBA" id="ARBA00006045"/>
    </source>
</evidence>
<dbReference type="EMBL" id="JACVVK020000003">
    <property type="protein sequence ID" value="KAK7507970.1"/>
    <property type="molecule type" value="Genomic_DNA"/>
</dbReference>
<keyword evidence="6" id="KW-0507">mRNA processing</keyword>
<evidence type="ECO:0000259" key="14">
    <source>
        <dbReference type="SMART" id="SM01124"/>
    </source>
</evidence>
<feature type="compositionally biased region" description="Acidic residues" evidence="13">
    <location>
        <begin position="396"/>
        <end position="414"/>
    </location>
</feature>
<dbReference type="SMART" id="SM01124">
    <property type="entry name" value="DBR1"/>
    <property type="match status" value="1"/>
</dbReference>
<dbReference type="FunFam" id="3.60.21.10:FF:000035">
    <property type="entry name" value="Lariat debranching enzyme"/>
    <property type="match status" value="1"/>
</dbReference>
<evidence type="ECO:0000256" key="3">
    <source>
        <dbReference type="ARBA" id="ARBA00001954"/>
    </source>
</evidence>
<keyword evidence="9" id="KW-0862">Zinc</keyword>
<evidence type="ECO:0000313" key="15">
    <source>
        <dbReference type="EMBL" id="KAK7507970.1"/>
    </source>
</evidence>
<comment type="cofactor">
    <cofactor evidence="2">
        <name>Zn(2+)</name>
        <dbReference type="ChEBI" id="CHEBI:29105"/>
    </cofactor>
</comment>
<proteinExistence type="inferred from homology"/>
<dbReference type="PANTHER" id="PTHR12849">
    <property type="entry name" value="RNA LARIAT DEBRANCHING ENZYME"/>
    <property type="match status" value="1"/>
</dbReference>
<dbReference type="GO" id="GO:0046872">
    <property type="term" value="F:metal ion binding"/>
    <property type="evidence" value="ECO:0007669"/>
    <property type="project" value="UniProtKB-KW"/>
</dbReference>
<keyword evidence="12" id="KW-0539">Nucleus</keyword>
<dbReference type="InterPro" id="IPR041816">
    <property type="entry name" value="Dbr1_N"/>
</dbReference>
<evidence type="ECO:0000313" key="16">
    <source>
        <dbReference type="Proteomes" id="UP001519460"/>
    </source>
</evidence>
<evidence type="ECO:0000256" key="7">
    <source>
        <dbReference type="ARBA" id="ARBA00022723"/>
    </source>
</evidence>
<dbReference type="PANTHER" id="PTHR12849:SF0">
    <property type="entry name" value="LARIAT DEBRANCHING ENZYME"/>
    <property type="match status" value="1"/>
</dbReference>
<accession>A0ABD0M892</accession>
<evidence type="ECO:0000256" key="10">
    <source>
        <dbReference type="ARBA" id="ARBA00023004"/>
    </source>
</evidence>
<keyword evidence="7" id="KW-0479">Metal-binding</keyword>
<name>A0ABD0M892_9CAEN</name>
<dbReference type="GO" id="GO:0006397">
    <property type="term" value="P:mRNA processing"/>
    <property type="evidence" value="ECO:0007669"/>
    <property type="project" value="UniProtKB-KW"/>
</dbReference>
<sequence length="478" mass="53544">MRIAVEGCCHGELDKIYETVQFLERANNFKIDLLLICGDFQAVRNHGDLRSMAVPPKFQKLNTFYKYYSGEKEAPVLTVFIGGNHEASNYMQELPYGGWVAKNIYYLGYAGVIQVGGVRIGGLSGIYKARDFNKGHYEHPPYTEDTKRSVYHIRNLEVFRLKQLTRPVDIFMSHDWPTNIAHYGKKEKLFRIKPFLKREVLDGSLGSPPAEDLLLKLQPSYWFSAHLHVKFVANVCHSKNKSTKFLSLDKCLPRRKFLQVLDIPHREAGPLKIKLDPEWLCVLKSTNHLLNLRPTQTYMPGPGCSERYDFEVSDQDIQRIQSDFGNDLTLPENFQPTAPTLHERGSRHGGSVLVNPQTSLLCSMLDITDPNAVHLGVSSHGSFNTSTTNPDKIAIDSDDDTDDVGDSNGDDDASPSDINSSLDASCLSSNTSYINSSLDMSNSFSTVEPKSHVSRFSGSTSTPKKFSTILAAQRQKVS</sequence>
<comment type="subcellular location">
    <subcellularLocation>
        <location evidence="4">Nucleus</location>
    </subcellularLocation>
</comment>
<evidence type="ECO:0000256" key="2">
    <source>
        <dbReference type="ARBA" id="ARBA00001947"/>
    </source>
</evidence>
<organism evidence="15 16">
    <name type="scientific">Batillaria attramentaria</name>
    <dbReference type="NCBI Taxonomy" id="370345"/>
    <lineage>
        <taxon>Eukaryota</taxon>
        <taxon>Metazoa</taxon>
        <taxon>Spiralia</taxon>
        <taxon>Lophotrochozoa</taxon>
        <taxon>Mollusca</taxon>
        <taxon>Gastropoda</taxon>
        <taxon>Caenogastropoda</taxon>
        <taxon>Sorbeoconcha</taxon>
        <taxon>Cerithioidea</taxon>
        <taxon>Batillariidae</taxon>
        <taxon>Batillaria</taxon>
    </lineage>
</organism>
<dbReference type="GO" id="GO:0008419">
    <property type="term" value="F:RNA lariat debranching enzyme activity"/>
    <property type="evidence" value="ECO:0007669"/>
    <property type="project" value="UniProtKB-ARBA"/>
</dbReference>
<dbReference type="Pfam" id="PF05011">
    <property type="entry name" value="DBR1"/>
    <property type="match status" value="1"/>
</dbReference>
<evidence type="ECO:0000256" key="6">
    <source>
        <dbReference type="ARBA" id="ARBA00022664"/>
    </source>
</evidence>
<feature type="compositionally biased region" description="Polar residues" evidence="13">
    <location>
        <begin position="379"/>
        <end position="390"/>
    </location>
</feature>
<evidence type="ECO:0000256" key="9">
    <source>
        <dbReference type="ARBA" id="ARBA00022833"/>
    </source>
</evidence>
<feature type="compositionally biased region" description="Polar residues" evidence="13">
    <location>
        <begin position="438"/>
        <end position="465"/>
    </location>
</feature>
<keyword evidence="8" id="KW-0378">Hydrolase</keyword>
<protein>
    <recommendedName>
        <fullName evidence="14">Lariat debranching enzyme C-terminal domain-containing protein</fullName>
    </recommendedName>
</protein>